<keyword evidence="8 14" id="KW-0350">Heme biosynthesis</keyword>
<evidence type="ECO:0000256" key="8">
    <source>
        <dbReference type="ARBA" id="ARBA00023133"/>
    </source>
</evidence>
<evidence type="ECO:0000256" key="7">
    <source>
        <dbReference type="ARBA" id="ARBA00022989"/>
    </source>
</evidence>
<dbReference type="UniPathway" id="UPA00834">
    <property type="reaction ID" value="UER00712"/>
</dbReference>
<feature type="transmembrane region" description="Helical" evidence="14">
    <location>
        <begin position="59"/>
        <end position="82"/>
    </location>
</feature>
<dbReference type="PANTHER" id="PTHR43448:SF7">
    <property type="entry name" value="4-HYDROXYBENZOATE SOLANESYLTRANSFERASE"/>
    <property type="match status" value="1"/>
</dbReference>
<feature type="transmembrane region" description="Helical" evidence="14">
    <location>
        <begin position="157"/>
        <end position="175"/>
    </location>
</feature>
<evidence type="ECO:0000256" key="11">
    <source>
        <dbReference type="ARBA" id="ARBA00040810"/>
    </source>
</evidence>
<evidence type="ECO:0000256" key="1">
    <source>
        <dbReference type="ARBA" id="ARBA00004651"/>
    </source>
</evidence>
<dbReference type="PANTHER" id="PTHR43448">
    <property type="entry name" value="PROTOHEME IX FARNESYLTRANSFERASE, MITOCHONDRIAL"/>
    <property type="match status" value="1"/>
</dbReference>
<keyword evidence="4 14" id="KW-1003">Cell membrane</keyword>
<dbReference type="EMBL" id="LAOA01000025">
    <property type="protein sequence ID" value="KJV76254.1"/>
    <property type="molecule type" value="Genomic_DNA"/>
</dbReference>
<feature type="transmembrane region" description="Helical" evidence="14">
    <location>
        <begin position="286"/>
        <end position="302"/>
    </location>
</feature>
<dbReference type="NCBIfam" id="TIGR01473">
    <property type="entry name" value="cyoE_ctaB"/>
    <property type="match status" value="1"/>
</dbReference>
<comment type="similarity">
    <text evidence="14">Belongs to the UbiA prenyltransferase family. Protoheme IX farnesyltransferase subfamily.</text>
</comment>
<evidence type="ECO:0000256" key="5">
    <source>
        <dbReference type="ARBA" id="ARBA00022679"/>
    </source>
</evidence>
<evidence type="ECO:0000256" key="10">
    <source>
        <dbReference type="ARBA" id="ARBA00030253"/>
    </source>
</evidence>
<evidence type="ECO:0000313" key="16">
    <source>
        <dbReference type="Proteomes" id="UP000033671"/>
    </source>
</evidence>
<feature type="transmembrane region" description="Helical" evidence="14">
    <location>
        <begin position="37"/>
        <end position="53"/>
    </location>
</feature>
<name>A0A0F3PAI6_ORITS</name>
<dbReference type="Pfam" id="PF01040">
    <property type="entry name" value="UbiA"/>
    <property type="match status" value="1"/>
</dbReference>
<dbReference type="Gene3D" id="1.10.357.140">
    <property type="entry name" value="UbiA prenyltransferase"/>
    <property type="match status" value="1"/>
</dbReference>
<reference evidence="15 16" key="1">
    <citation type="submission" date="2015-01" db="EMBL/GenBank/DDBJ databases">
        <title>Genome Sequencing of Rickettsiales.</title>
        <authorList>
            <person name="Daugherty S.C."/>
            <person name="Su Q."/>
            <person name="Abolude K."/>
            <person name="Beier-Sexton M."/>
            <person name="Carlyon J.A."/>
            <person name="Carter R."/>
            <person name="Day N.P."/>
            <person name="Dumler S.J."/>
            <person name="Dyachenko V."/>
            <person name="Godinez A."/>
            <person name="Kurtti T.J."/>
            <person name="Lichay M."/>
            <person name="Mullins K.E."/>
            <person name="Ott S."/>
            <person name="Pappas-Brown V."/>
            <person name="Paris D.H."/>
            <person name="Patel P."/>
            <person name="Richards A.L."/>
            <person name="Sadzewicz L."/>
            <person name="Sears K."/>
            <person name="Seidman D."/>
            <person name="Sengamalay N."/>
            <person name="Stenos J."/>
            <person name="Tallon L.J."/>
            <person name="Vincent G."/>
            <person name="Fraser C.M."/>
            <person name="Munderloh U."/>
            <person name="Dunning-Hotopp J.C."/>
        </authorList>
    </citation>
    <scope>NUCLEOTIDE SEQUENCE [LARGE SCALE GENOMIC DNA]</scope>
    <source>
        <strain evidence="15 16">TA716</strain>
    </source>
</reference>
<dbReference type="Proteomes" id="UP000033671">
    <property type="component" value="Unassembled WGS sequence"/>
</dbReference>
<dbReference type="GO" id="GO:0008495">
    <property type="term" value="F:protoheme IX farnesyltransferase activity"/>
    <property type="evidence" value="ECO:0007669"/>
    <property type="project" value="UniProtKB-UniRule"/>
</dbReference>
<dbReference type="EC" id="2.5.1.141" evidence="3 14"/>
<dbReference type="GO" id="GO:0005886">
    <property type="term" value="C:plasma membrane"/>
    <property type="evidence" value="ECO:0007669"/>
    <property type="project" value="UniProtKB-SubCell"/>
</dbReference>
<accession>A0A0F3PAI6</accession>
<feature type="transmembrane region" description="Helical" evidence="14">
    <location>
        <begin position="253"/>
        <end position="274"/>
    </location>
</feature>
<comment type="subcellular location">
    <subcellularLocation>
        <location evidence="1 14">Cell membrane</location>
        <topology evidence="1 14">Multi-pass membrane protein</topology>
    </subcellularLocation>
</comment>
<dbReference type="AlphaFoldDB" id="A0A0F3PAI6"/>
<evidence type="ECO:0000256" key="13">
    <source>
        <dbReference type="ARBA" id="ARBA00047690"/>
    </source>
</evidence>
<dbReference type="HAMAP" id="MF_00154">
    <property type="entry name" value="CyoE_CtaB"/>
    <property type="match status" value="1"/>
</dbReference>
<comment type="caution">
    <text evidence="15">The sequence shown here is derived from an EMBL/GenBank/DDBJ whole genome shotgun (WGS) entry which is preliminary data.</text>
</comment>
<evidence type="ECO:0000256" key="3">
    <source>
        <dbReference type="ARBA" id="ARBA00012292"/>
    </source>
</evidence>
<organism evidence="15 16">
    <name type="scientific">Orientia tsutsugamushi str. TA716</name>
    <dbReference type="NCBI Taxonomy" id="1359175"/>
    <lineage>
        <taxon>Bacteria</taxon>
        <taxon>Pseudomonadati</taxon>
        <taxon>Pseudomonadota</taxon>
        <taxon>Alphaproteobacteria</taxon>
        <taxon>Rickettsiales</taxon>
        <taxon>Rickettsiaceae</taxon>
        <taxon>Rickettsieae</taxon>
        <taxon>Orientia</taxon>
    </lineage>
</organism>
<dbReference type="NCBIfam" id="NF003349">
    <property type="entry name" value="PRK04375.1-2"/>
    <property type="match status" value="1"/>
</dbReference>
<evidence type="ECO:0000256" key="4">
    <source>
        <dbReference type="ARBA" id="ARBA00022475"/>
    </source>
</evidence>
<dbReference type="InterPro" id="IPR030470">
    <property type="entry name" value="UbiA_prenylTrfase_CS"/>
</dbReference>
<keyword evidence="5 14" id="KW-0808">Transferase</keyword>
<dbReference type="PROSITE" id="PS00943">
    <property type="entry name" value="UBIA"/>
    <property type="match status" value="1"/>
</dbReference>
<evidence type="ECO:0000256" key="12">
    <source>
        <dbReference type="ARBA" id="ARBA00042475"/>
    </source>
</evidence>
<evidence type="ECO:0000256" key="9">
    <source>
        <dbReference type="ARBA" id="ARBA00023136"/>
    </source>
</evidence>
<evidence type="ECO:0000256" key="14">
    <source>
        <dbReference type="HAMAP-Rule" id="MF_00154"/>
    </source>
</evidence>
<sequence length="312" mass="34869">MLNSHSTQSTPVKNFQNKFLVLTSTPKDFLLLMKPSVMLLAIFTAITGLFIAPNKIHPLLSSIAILCISTGAGAAGAINMWYDADIDSIMKRTRNRPTVTGKIPPSTALTFGIILAFFSVLVMAICVNYISSILLLISISFYIIVYTMWLKRRTAQNIVIGGAAGALPPVIGYSAVTNSIDTTCLMLFLIIFLWTPAHFWTLSLYYTNDYKLANVPILPLVKGINYTKYSILAYTFLTVISASLPYFTNIAGLLYLICSTISGIIFLCYASMLFNDRNNILARKMFKYSIIYLFNIFLYLIIEHCIKRFNIS</sequence>
<feature type="transmembrane region" description="Helical" evidence="14">
    <location>
        <begin position="129"/>
        <end position="150"/>
    </location>
</feature>
<dbReference type="InterPro" id="IPR044878">
    <property type="entry name" value="UbiA_sf"/>
</dbReference>
<dbReference type="InterPro" id="IPR006369">
    <property type="entry name" value="Protohaem_IX_farnesylTrfase"/>
</dbReference>
<comment type="pathway">
    <text evidence="2 14">Porphyrin-containing compound metabolism; heme O biosynthesis; heme O from protoheme: step 1/1.</text>
</comment>
<dbReference type="CDD" id="cd13957">
    <property type="entry name" value="PT_UbiA_Cox10"/>
    <property type="match status" value="1"/>
</dbReference>
<evidence type="ECO:0000256" key="2">
    <source>
        <dbReference type="ARBA" id="ARBA00004919"/>
    </source>
</evidence>
<gene>
    <name evidence="15" type="primary">cyoE</name>
    <name evidence="14" type="synonym">ctaB</name>
    <name evidence="15" type="ORF">OTSTA716_0854</name>
</gene>
<evidence type="ECO:0000256" key="6">
    <source>
        <dbReference type="ARBA" id="ARBA00022692"/>
    </source>
</evidence>
<keyword evidence="6 14" id="KW-0812">Transmembrane</keyword>
<evidence type="ECO:0000313" key="15">
    <source>
        <dbReference type="EMBL" id="KJV76254.1"/>
    </source>
</evidence>
<dbReference type="GO" id="GO:0048034">
    <property type="term" value="P:heme O biosynthetic process"/>
    <property type="evidence" value="ECO:0007669"/>
    <property type="project" value="UniProtKB-UniRule"/>
</dbReference>
<feature type="transmembrane region" description="Helical" evidence="14">
    <location>
        <begin position="187"/>
        <end position="208"/>
    </location>
</feature>
<dbReference type="InterPro" id="IPR000537">
    <property type="entry name" value="UbiA_prenyltransferase"/>
</dbReference>
<comment type="function">
    <text evidence="14">Converts heme B (protoheme IX) to heme O by substitution of the vinyl group on carbon 2 of heme B porphyrin ring with a hydroxyethyl farnesyl side group.</text>
</comment>
<protein>
    <recommendedName>
        <fullName evidence="11 14">Protoheme IX farnesyltransferase</fullName>
        <ecNumber evidence="3 14">2.5.1.141</ecNumber>
    </recommendedName>
    <alternativeName>
        <fullName evidence="12 14">Heme B farnesyltransferase</fullName>
    </alternativeName>
    <alternativeName>
        <fullName evidence="10 14">Heme O synthase</fullName>
    </alternativeName>
</protein>
<keyword evidence="9 14" id="KW-0472">Membrane</keyword>
<feature type="transmembrane region" description="Helical" evidence="14">
    <location>
        <begin position="103"/>
        <end position="123"/>
    </location>
</feature>
<keyword evidence="7 14" id="KW-1133">Transmembrane helix</keyword>
<comment type="catalytic activity">
    <reaction evidence="13 14">
        <text>heme b + (2E,6E)-farnesyl diphosphate + H2O = Fe(II)-heme o + diphosphate</text>
        <dbReference type="Rhea" id="RHEA:28070"/>
        <dbReference type="ChEBI" id="CHEBI:15377"/>
        <dbReference type="ChEBI" id="CHEBI:33019"/>
        <dbReference type="ChEBI" id="CHEBI:60344"/>
        <dbReference type="ChEBI" id="CHEBI:60530"/>
        <dbReference type="ChEBI" id="CHEBI:175763"/>
        <dbReference type="EC" id="2.5.1.141"/>
    </reaction>
</comment>
<dbReference type="PATRIC" id="fig|1359175.3.peg.1657"/>
<comment type="miscellaneous">
    <text evidence="14">Carbon 2 of the heme B porphyrin ring is defined according to the Fischer nomenclature.</text>
</comment>
<proteinExistence type="inferred from homology"/>
<feature type="transmembrane region" description="Helical" evidence="14">
    <location>
        <begin position="229"/>
        <end position="247"/>
    </location>
</feature>
<dbReference type="RefSeq" id="WP_045916983.1">
    <property type="nucleotide sequence ID" value="NZ_LAOA01000025.1"/>
</dbReference>